<name>A0A562TF49_CHIJA</name>
<dbReference type="GO" id="GO:0016989">
    <property type="term" value="F:sigma factor antagonist activity"/>
    <property type="evidence" value="ECO:0007669"/>
    <property type="project" value="TreeGrafter"/>
</dbReference>
<dbReference type="AlphaFoldDB" id="A0A562TF49"/>
<feature type="compositionally biased region" description="Low complexity" evidence="1">
    <location>
        <begin position="392"/>
        <end position="402"/>
    </location>
</feature>
<keyword evidence="3" id="KW-1185">Reference proteome</keyword>
<comment type="caution">
    <text evidence="2">The sequence shown here is derived from an EMBL/GenBank/DDBJ whole genome shotgun (WGS) entry which is preliminary data.</text>
</comment>
<feature type="region of interest" description="Disordered" evidence="1">
    <location>
        <begin position="250"/>
        <end position="310"/>
    </location>
</feature>
<dbReference type="InterPro" id="IPR012373">
    <property type="entry name" value="Ferrdict_sens_TM"/>
</dbReference>
<sequence>MSVDINISNYEEYLLCYIDGELNNEERAALEAFLQQHPRLGKELEVLKAAILKPDEQEGFGNREILYRSTEITTENYEAFLLSYMDGELNAAERTALEAFLKKHPHLEQELETWQATRLQADPGLQFDNREMLYRHTGTLTTENYETYLLSYIDGELSEKEEQALQQFLQQHPELQPALQVLQRTRLQPDPALRMPGKADLYRKTGNRGVIRPAWWWGAAAAVVAGCLVWLLPLQQNTDTVQTAPVAVTTPGAPENNGAGNTVPAPSRALPAPDPDAPQVAAHMPATRAEEEAAAPAARQPAPVTNTPARQPSAITVAAAPAPAKPRPAGNNNNTAVLAQLPQPPATSAEVVEQHLEKHLENAMPPARQTPIRADQSPVLANNMDLPPAPAPAAEKAAPAPESVQGELIMSVTSSSESKLLNGVTSIAKFFSKKKNRRSE</sequence>
<dbReference type="OrthoDB" id="661324at2"/>
<gene>
    <name evidence="2" type="ORF">LX66_1275</name>
</gene>
<feature type="region of interest" description="Disordered" evidence="1">
    <location>
        <begin position="379"/>
        <end position="404"/>
    </location>
</feature>
<dbReference type="PANTHER" id="PTHR30273:SF2">
    <property type="entry name" value="PROTEIN FECR"/>
    <property type="match status" value="1"/>
</dbReference>
<accession>A0A562TF49</accession>
<proteinExistence type="predicted"/>
<dbReference type="Proteomes" id="UP000316778">
    <property type="component" value="Unassembled WGS sequence"/>
</dbReference>
<reference evidence="2 3" key="1">
    <citation type="journal article" date="2013" name="Stand. Genomic Sci.">
        <title>Genomic Encyclopedia of Type Strains, Phase I: The one thousand microbial genomes (KMG-I) project.</title>
        <authorList>
            <person name="Kyrpides N.C."/>
            <person name="Woyke T."/>
            <person name="Eisen J.A."/>
            <person name="Garrity G."/>
            <person name="Lilburn T.G."/>
            <person name="Beck B.J."/>
            <person name="Whitman W.B."/>
            <person name="Hugenholtz P."/>
            <person name="Klenk H.P."/>
        </authorList>
    </citation>
    <scope>NUCLEOTIDE SEQUENCE [LARGE SCALE GENOMIC DNA]</scope>
    <source>
        <strain evidence="2 3">DSM 13484</strain>
    </source>
</reference>
<organism evidence="2 3">
    <name type="scientific">Chitinophaga japonensis</name>
    <name type="common">Flexibacter japonensis</name>
    <dbReference type="NCBI Taxonomy" id="104662"/>
    <lineage>
        <taxon>Bacteria</taxon>
        <taxon>Pseudomonadati</taxon>
        <taxon>Bacteroidota</taxon>
        <taxon>Chitinophagia</taxon>
        <taxon>Chitinophagales</taxon>
        <taxon>Chitinophagaceae</taxon>
        <taxon>Chitinophaga</taxon>
    </lineage>
</organism>
<evidence type="ECO:0000256" key="1">
    <source>
        <dbReference type="SAM" id="MobiDB-lite"/>
    </source>
</evidence>
<dbReference type="EMBL" id="VLLG01000002">
    <property type="protein sequence ID" value="TWI91894.1"/>
    <property type="molecule type" value="Genomic_DNA"/>
</dbReference>
<feature type="compositionally biased region" description="Low complexity" evidence="1">
    <location>
        <begin position="264"/>
        <end position="287"/>
    </location>
</feature>
<dbReference type="RefSeq" id="WP_145711024.1">
    <property type="nucleotide sequence ID" value="NZ_BAAAFY010000001.1"/>
</dbReference>
<evidence type="ECO:0000313" key="3">
    <source>
        <dbReference type="Proteomes" id="UP000316778"/>
    </source>
</evidence>
<protein>
    <submittedName>
        <fullName evidence="2">Uncharacterized protein</fullName>
    </submittedName>
</protein>
<dbReference type="CDD" id="cd07177">
    <property type="entry name" value="terB_like"/>
    <property type="match status" value="1"/>
</dbReference>
<dbReference type="PANTHER" id="PTHR30273">
    <property type="entry name" value="PERIPLASMIC SIGNAL SENSOR AND SIGMA FACTOR ACTIVATOR FECR-RELATED"/>
    <property type="match status" value="1"/>
</dbReference>
<evidence type="ECO:0000313" key="2">
    <source>
        <dbReference type="EMBL" id="TWI91894.1"/>
    </source>
</evidence>
<feature type="compositionally biased region" description="Low complexity" evidence="1">
    <location>
        <begin position="294"/>
        <end position="303"/>
    </location>
</feature>